<evidence type="ECO:0000256" key="1">
    <source>
        <dbReference type="SAM" id="SignalP"/>
    </source>
</evidence>
<name>A0ABY8IUQ0_9BACI</name>
<sequence>MSIKKKMGMGIATGALGLALVGGGSFAAFNDVEAIDNTFAAGTLNLTTSEGAEAMFELNNLKPGDSFEKTLVLGNGGTLDINEILANVSFDGHSNVSHPELPDNDMQDFLNQFNIKILQDGVERYNGSLGALNGVGNVDVTQNEEGEPGLPVEGKTNIDFKVTFVNDDTLHEGSKLFEQNKYQGESANIHIDFEATQMPGEEK</sequence>
<feature type="chain" id="PRO_5047116478" evidence="1">
    <location>
        <begin position="28"/>
        <end position="203"/>
    </location>
</feature>
<evidence type="ECO:0000313" key="3">
    <source>
        <dbReference type="Proteomes" id="UP001221597"/>
    </source>
</evidence>
<feature type="signal peptide" evidence="1">
    <location>
        <begin position="1"/>
        <end position="27"/>
    </location>
</feature>
<dbReference type="Proteomes" id="UP001221597">
    <property type="component" value="Chromosome"/>
</dbReference>
<dbReference type="InterPro" id="IPR023833">
    <property type="entry name" value="Signal_pept_SipW-depend-type"/>
</dbReference>
<evidence type="ECO:0000313" key="2">
    <source>
        <dbReference type="EMBL" id="WFT73830.1"/>
    </source>
</evidence>
<proteinExistence type="predicted"/>
<gene>
    <name evidence="2" type="ORF">P9989_15845</name>
</gene>
<reference evidence="2 3" key="1">
    <citation type="submission" date="2023-04" db="EMBL/GenBank/DDBJ databases">
        <title>Genome sequence of Halobacillus naozhouensis KACC 21980.</title>
        <authorList>
            <person name="Kim S."/>
            <person name="Heo J."/>
            <person name="Kwon S.-W."/>
        </authorList>
    </citation>
    <scope>NUCLEOTIDE SEQUENCE [LARGE SCALE GENOMIC DNA]</scope>
    <source>
        <strain evidence="2 3">KCTC 13234</strain>
    </source>
</reference>
<keyword evidence="3" id="KW-1185">Reference proteome</keyword>
<dbReference type="InterPro" id="IPR022121">
    <property type="entry name" value="Peptidase_M73_camelysin"/>
</dbReference>
<dbReference type="NCBIfam" id="TIGR04088">
    <property type="entry name" value="cognate_SipW"/>
    <property type="match status" value="1"/>
</dbReference>
<dbReference type="RefSeq" id="WP_283075837.1">
    <property type="nucleotide sequence ID" value="NZ_CP121671.1"/>
</dbReference>
<dbReference type="Pfam" id="PF12389">
    <property type="entry name" value="Peptidase_M73"/>
    <property type="match status" value="1"/>
</dbReference>
<accession>A0ABY8IUQ0</accession>
<dbReference type="EMBL" id="CP121671">
    <property type="protein sequence ID" value="WFT73830.1"/>
    <property type="molecule type" value="Genomic_DNA"/>
</dbReference>
<keyword evidence="1" id="KW-0732">Signal</keyword>
<organism evidence="2 3">
    <name type="scientific">Halobacillus naozhouensis</name>
    <dbReference type="NCBI Taxonomy" id="554880"/>
    <lineage>
        <taxon>Bacteria</taxon>
        <taxon>Bacillati</taxon>
        <taxon>Bacillota</taxon>
        <taxon>Bacilli</taxon>
        <taxon>Bacillales</taxon>
        <taxon>Bacillaceae</taxon>
        <taxon>Halobacillus</taxon>
    </lineage>
</organism>
<protein>
    <submittedName>
        <fullName evidence="2">TasA family protein</fullName>
    </submittedName>
</protein>